<reference evidence="1" key="2">
    <citation type="journal article" date="2022" name="New Phytol.">
        <title>Evolutionary transition to the ectomycorrhizal habit in the genomes of a hyperdiverse lineage of mushroom-forming fungi.</title>
        <authorList>
            <person name="Looney B."/>
            <person name="Miyauchi S."/>
            <person name="Morin E."/>
            <person name="Drula E."/>
            <person name="Courty P.E."/>
            <person name="Kohler A."/>
            <person name="Kuo A."/>
            <person name="LaButti K."/>
            <person name="Pangilinan J."/>
            <person name="Lipzen A."/>
            <person name="Riley R."/>
            <person name="Andreopoulos W."/>
            <person name="He G."/>
            <person name="Johnson J."/>
            <person name="Nolan M."/>
            <person name="Tritt A."/>
            <person name="Barry K.W."/>
            <person name="Grigoriev I.V."/>
            <person name="Nagy L.G."/>
            <person name="Hibbett D."/>
            <person name="Henrissat B."/>
            <person name="Matheny P.B."/>
            <person name="Labbe J."/>
            <person name="Martin F.M."/>
        </authorList>
    </citation>
    <scope>NUCLEOTIDE SEQUENCE</scope>
    <source>
        <strain evidence="1">FP105234-sp</strain>
    </source>
</reference>
<evidence type="ECO:0000313" key="2">
    <source>
        <dbReference type="Proteomes" id="UP000814033"/>
    </source>
</evidence>
<name>A0ACB8S6A4_9AGAM</name>
<proteinExistence type="predicted"/>
<protein>
    <submittedName>
        <fullName evidence="1">Uncharacterized protein</fullName>
    </submittedName>
</protein>
<sequence>MANSSSAFTLISRAFSKASCLMNATWTVAAISTGRGDRTRSHHLFHLGQDLVIVEGSESHGASECTGCRGIDCEEFARRAPVRPRAAQWCRIQSPSSSHTSRSPWLRDVIPVSQPNSLPLCRDQQLGALATGRAHLVSTALGRASRRALPAYILAFYSLHQIRASAAMPAPGVPRLAGRRAQSRYLRLPHRVGARP</sequence>
<organism evidence="1 2">
    <name type="scientific">Auriscalpium vulgare</name>
    <dbReference type="NCBI Taxonomy" id="40419"/>
    <lineage>
        <taxon>Eukaryota</taxon>
        <taxon>Fungi</taxon>
        <taxon>Dikarya</taxon>
        <taxon>Basidiomycota</taxon>
        <taxon>Agaricomycotina</taxon>
        <taxon>Agaricomycetes</taxon>
        <taxon>Russulales</taxon>
        <taxon>Auriscalpiaceae</taxon>
        <taxon>Auriscalpium</taxon>
    </lineage>
</organism>
<dbReference type="EMBL" id="MU275851">
    <property type="protein sequence ID" value="KAI0051606.1"/>
    <property type="molecule type" value="Genomic_DNA"/>
</dbReference>
<gene>
    <name evidence="1" type="ORF">FA95DRAFT_242352</name>
</gene>
<accession>A0ACB8S6A4</accession>
<comment type="caution">
    <text evidence="1">The sequence shown here is derived from an EMBL/GenBank/DDBJ whole genome shotgun (WGS) entry which is preliminary data.</text>
</comment>
<reference evidence="1" key="1">
    <citation type="submission" date="2021-02" db="EMBL/GenBank/DDBJ databases">
        <authorList>
            <consortium name="DOE Joint Genome Institute"/>
            <person name="Ahrendt S."/>
            <person name="Looney B.P."/>
            <person name="Miyauchi S."/>
            <person name="Morin E."/>
            <person name="Drula E."/>
            <person name="Courty P.E."/>
            <person name="Chicoki N."/>
            <person name="Fauchery L."/>
            <person name="Kohler A."/>
            <person name="Kuo A."/>
            <person name="Labutti K."/>
            <person name="Pangilinan J."/>
            <person name="Lipzen A."/>
            <person name="Riley R."/>
            <person name="Andreopoulos W."/>
            <person name="He G."/>
            <person name="Johnson J."/>
            <person name="Barry K.W."/>
            <person name="Grigoriev I.V."/>
            <person name="Nagy L."/>
            <person name="Hibbett D."/>
            <person name="Henrissat B."/>
            <person name="Matheny P.B."/>
            <person name="Labbe J."/>
            <person name="Martin F."/>
        </authorList>
    </citation>
    <scope>NUCLEOTIDE SEQUENCE</scope>
    <source>
        <strain evidence="1">FP105234-sp</strain>
    </source>
</reference>
<dbReference type="Proteomes" id="UP000814033">
    <property type="component" value="Unassembled WGS sequence"/>
</dbReference>
<evidence type="ECO:0000313" key="1">
    <source>
        <dbReference type="EMBL" id="KAI0051606.1"/>
    </source>
</evidence>
<keyword evidence="2" id="KW-1185">Reference proteome</keyword>